<reference evidence="7" key="2">
    <citation type="submission" date="2023-05" db="EMBL/GenBank/DDBJ databases">
        <authorList>
            <person name="Schelkunov M.I."/>
        </authorList>
    </citation>
    <scope>NUCLEOTIDE SEQUENCE</scope>
    <source>
        <strain evidence="7">Hsosn_3</strain>
        <tissue evidence="7">Leaf</tissue>
    </source>
</reference>
<dbReference type="EC" id="2.3.2.27" evidence="5"/>
<dbReference type="InterPro" id="IPR045185">
    <property type="entry name" value="PUB22/23/24-like"/>
</dbReference>
<keyword evidence="3 5" id="KW-0808">Transferase</keyword>
<dbReference type="SUPFAM" id="SSF57850">
    <property type="entry name" value="RING/U-box"/>
    <property type="match status" value="1"/>
</dbReference>
<dbReference type="Pfam" id="PF04564">
    <property type="entry name" value="U-box"/>
    <property type="match status" value="1"/>
</dbReference>
<evidence type="ECO:0000256" key="2">
    <source>
        <dbReference type="ARBA" id="ARBA00004906"/>
    </source>
</evidence>
<dbReference type="InterPro" id="IPR003613">
    <property type="entry name" value="Ubox_domain"/>
</dbReference>
<proteinExistence type="predicted"/>
<reference evidence="7" key="1">
    <citation type="submission" date="2023-02" db="EMBL/GenBank/DDBJ databases">
        <title>Genome of toxic invasive species Heracleum sosnowskyi carries increased number of genes despite the absence of recent whole-genome duplications.</title>
        <authorList>
            <person name="Schelkunov M."/>
            <person name="Shtratnikova V."/>
            <person name="Makarenko M."/>
            <person name="Klepikova A."/>
            <person name="Omelchenko D."/>
            <person name="Novikova G."/>
            <person name="Obukhova E."/>
            <person name="Bogdanov V."/>
            <person name="Penin A."/>
            <person name="Logacheva M."/>
        </authorList>
    </citation>
    <scope>NUCLEOTIDE SEQUENCE</scope>
    <source>
        <strain evidence="7">Hsosn_3</strain>
        <tissue evidence="7">Leaf</tissue>
    </source>
</reference>
<evidence type="ECO:0000313" key="8">
    <source>
        <dbReference type="Proteomes" id="UP001237642"/>
    </source>
</evidence>
<dbReference type="CDD" id="cd16664">
    <property type="entry name" value="RING-Ubox_PUB"/>
    <property type="match status" value="1"/>
</dbReference>
<dbReference type="SUPFAM" id="SSF48371">
    <property type="entry name" value="ARM repeat"/>
    <property type="match status" value="1"/>
</dbReference>
<dbReference type="Gene3D" id="3.30.40.10">
    <property type="entry name" value="Zinc/RING finger domain, C3HC4 (zinc finger)"/>
    <property type="match status" value="1"/>
</dbReference>
<organism evidence="7 8">
    <name type="scientific">Heracleum sosnowskyi</name>
    <dbReference type="NCBI Taxonomy" id="360622"/>
    <lineage>
        <taxon>Eukaryota</taxon>
        <taxon>Viridiplantae</taxon>
        <taxon>Streptophyta</taxon>
        <taxon>Embryophyta</taxon>
        <taxon>Tracheophyta</taxon>
        <taxon>Spermatophyta</taxon>
        <taxon>Magnoliopsida</taxon>
        <taxon>eudicotyledons</taxon>
        <taxon>Gunneridae</taxon>
        <taxon>Pentapetalae</taxon>
        <taxon>asterids</taxon>
        <taxon>campanulids</taxon>
        <taxon>Apiales</taxon>
        <taxon>Apiaceae</taxon>
        <taxon>Apioideae</taxon>
        <taxon>apioid superclade</taxon>
        <taxon>Tordylieae</taxon>
        <taxon>Tordyliinae</taxon>
        <taxon>Heracleum</taxon>
    </lineage>
</organism>
<dbReference type="PANTHER" id="PTHR22849:SF103">
    <property type="entry name" value="U-BOX DOMAIN-CONTAINING PROTEIN"/>
    <property type="match status" value="1"/>
</dbReference>
<dbReference type="Gene3D" id="1.25.10.10">
    <property type="entry name" value="Leucine-rich Repeat Variant"/>
    <property type="match status" value="1"/>
</dbReference>
<dbReference type="InterPro" id="IPR058678">
    <property type="entry name" value="ARM_PUB"/>
</dbReference>
<evidence type="ECO:0000256" key="3">
    <source>
        <dbReference type="ARBA" id="ARBA00022679"/>
    </source>
</evidence>
<comment type="catalytic activity">
    <reaction evidence="1 5">
        <text>S-ubiquitinyl-[E2 ubiquitin-conjugating enzyme]-L-cysteine + [acceptor protein]-L-lysine = [E2 ubiquitin-conjugating enzyme]-L-cysteine + N(6)-ubiquitinyl-[acceptor protein]-L-lysine.</text>
        <dbReference type="EC" id="2.3.2.27"/>
    </reaction>
</comment>
<dbReference type="Proteomes" id="UP001237642">
    <property type="component" value="Unassembled WGS sequence"/>
</dbReference>
<dbReference type="InterPro" id="IPR016024">
    <property type="entry name" value="ARM-type_fold"/>
</dbReference>
<dbReference type="SMART" id="SM00504">
    <property type="entry name" value="Ubox"/>
    <property type="match status" value="1"/>
</dbReference>
<comment type="caution">
    <text evidence="7">The sequence shown here is derived from an EMBL/GenBank/DDBJ whole genome shotgun (WGS) entry which is preliminary data.</text>
</comment>
<dbReference type="Pfam" id="PF25598">
    <property type="entry name" value="ARM_PUB"/>
    <property type="match status" value="1"/>
</dbReference>
<evidence type="ECO:0000259" key="6">
    <source>
        <dbReference type="PROSITE" id="PS51698"/>
    </source>
</evidence>
<protein>
    <recommendedName>
        <fullName evidence="5 6">U-box domain-containing protein</fullName>
        <ecNumber evidence="5">2.3.2.27</ecNumber>
    </recommendedName>
    <alternativeName>
        <fullName evidence="5">RING-type E3 ubiquitin transferase PUB</fullName>
    </alternativeName>
</protein>
<comment type="pathway">
    <text evidence="2 5">Protein modification; protein ubiquitination.</text>
</comment>
<gene>
    <name evidence="7" type="ORF">POM88_037581</name>
</gene>
<dbReference type="InterPro" id="IPR011989">
    <property type="entry name" value="ARM-like"/>
</dbReference>
<dbReference type="PROSITE" id="PS51698">
    <property type="entry name" value="U_BOX"/>
    <property type="match status" value="1"/>
</dbReference>
<dbReference type="FunFam" id="3.30.40.10:FF:000442">
    <property type="entry name" value="RING-type E3 ubiquitin transferase"/>
    <property type="match status" value="1"/>
</dbReference>
<feature type="domain" description="U-box" evidence="6">
    <location>
        <begin position="2"/>
        <end position="76"/>
    </location>
</feature>
<keyword evidence="4 5" id="KW-0833">Ubl conjugation pathway</keyword>
<dbReference type="InterPro" id="IPR013083">
    <property type="entry name" value="Znf_RING/FYVE/PHD"/>
</dbReference>
<keyword evidence="8" id="KW-1185">Reference proteome</keyword>
<dbReference type="GO" id="GO:0016567">
    <property type="term" value="P:protein ubiquitination"/>
    <property type="evidence" value="ECO:0007669"/>
    <property type="project" value="UniProtKB-UniRule"/>
</dbReference>
<dbReference type="AlphaFoldDB" id="A0AAD8HRS8"/>
<dbReference type="EMBL" id="JAUIZM010000008">
    <property type="protein sequence ID" value="KAK1371489.1"/>
    <property type="molecule type" value="Genomic_DNA"/>
</dbReference>
<dbReference type="GO" id="GO:0061630">
    <property type="term" value="F:ubiquitin protein ligase activity"/>
    <property type="evidence" value="ECO:0007669"/>
    <property type="project" value="UniProtKB-UniRule"/>
</dbReference>
<sequence>MAIPCFFMCPISLELFRDPVTLCTGQTYERSSIEKWLATGNLICPVTMQKLHDPSLVPNHTLRHLIDQWLQKGHYLCRNELSTMPPGFSIVSIRQKLESREASLGNKLDLLSDIEKLSEEQPDNIYRLIQLGLFSLLLQLVFGIGEEHLKFVEKTLVCAIKLLPFSDARSLNILQEDSKFARLVLLFDQGNLVIKKSLCQLLVEALSSYLYTEDFCIALGKEQPLLQEMVNLVFDDNNDASEAGIKSISAFCSYESNKENAVRVGIIQGLVKYISRPKRREISMVSKAMATIEDLLGQESAKAELMNDPNGVKALVKMVFCISDNENSESALNSLMMLCYDSFRAREEAICAGVLTQLLRLLQSQCNDRTKTKATMLLKLLTSYM</sequence>
<dbReference type="InterPro" id="IPR045210">
    <property type="entry name" value="RING-Ubox_PUB"/>
</dbReference>
<name>A0AAD8HRS8_9APIA</name>
<evidence type="ECO:0000313" key="7">
    <source>
        <dbReference type="EMBL" id="KAK1371489.1"/>
    </source>
</evidence>
<dbReference type="PANTHER" id="PTHR22849">
    <property type="entry name" value="WDSAM1 PROTEIN"/>
    <property type="match status" value="1"/>
</dbReference>
<evidence type="ECO:0000256" key="1">
    <source>
        <dbReference type="ARBA" id="ARBA00000900"/>
    </source>
</evidence>
<evidence type="ECO:0000256" key="4">
    <source>
        <dbReference type="ARBA" id="ARBA00022786"/>
    </source>
</evidence>
<accession>A0AAD8HRS8</accession>
<evidence type="ECO:0000256" key="5">
    <source>
        <dbReference type="RuleBase" id="RU369093"/>
    </source>
</evidence>
<comment type="function">
    <text evidence="5">Functions as an E3 ubiquitin ligase.</text>
</comment>